<dbReference type="InterPro" id="IPR001810">
    <property type="entry name" value="F-box_dom"/>
</dbReference>
<dbReference type="InterPro" id="IPR013187">
    <property type="entry name" value="F-box-assoc_dom_typ3"/>
</dbReference>
<dbReference type="Pfam" id="PF08268">
    <property type="entry name" value="FBA_3"/>
    <property type="match status" value="1"/>
</dbReference>
<proteinExistence type="predicted"/>
<dbReference type="SUPFAM" id="SSF81383">
    <property type="entry name" value="F-box domain"/>
    <property type="match status" value="1"/>
</dbReference>
<dbReference type="Proteomes" id="UP000264353">
    <property type="component" value="Chromosome A8"/>
</dbReference>
<feature type="domain" description="F-box" evidence="1">
    <location>
        <begin position="14"/>
        <end position="44"/>
    </location>
</feature>
<dbReference type="PANTHER" id="PTHR31111">
    <property type="entry name" value="BNAA05G37150D PROTEIN-RELATED"/>
    <property type="match status" value="1"/>
</dbReference>
<organism evidence="3 4">
    <name type="scientific">Brassica campestris</name>
    <name type="common">Field mustard</name>
    <dbReference type="NCBI Taxonomy" id="3711"/>
    <lineage>
        <taxon>Eukaryota</taxon>
        <taxon>Viridiplantae</taxon>
        <taxon>Streptophyta</taxon>
        <taxon>Embryophyta</taxon>
        <taxon>Tracheophyta</taxon>
        <taxon>Spermatophyta</taxon>
        <taxon>Magnoliopsida</taxon>
        <taxon>eudicotyledons</taxon>
        <taxon>Gunneridae</taxon>
        <taxon>Pentapetalae</taxon>
        <taxon>rosids</taxon>
        <taxon>malvids</taxon>
        <taxon>Brassicales</taxon>
        <taxon>Brassicaceae</taxon>
        <taxon>Brassiceae</taxon>
        <taxon>Brassica</taxon>
    </lineage>
</organism>
<dbReference type="NCBIfam" id="TIGR01640">
    <property type="entry name" value="F_box_assoc_1"/>
    <property type="match status" value="1"/>
</dbReference>
<feature type="domain" description="F-box associated beta-propeller type 3" evidence="2">
    <location>
        <begin position="84"/>
        <end position="361"/>
    </location>
</feature>
<dbReference type="InterPro" id="IPR017451">
    <property type="entry name" value="F-box-assoc_interact_dom"/>
</dbReference>
<dbReference type="AlphaFoldDB" id="A0A397YMF8"/>
<name>A0A397YMF8_BRACM</name>
<evidence type="ECO:0000313" key="3">
    <source>
        <dbReference type="EMBL" id="RID51153.1"/>
    </source>
</evidence>
<dbReference type="EMBL" id="CM010635">
    <property type="protein sequence ID" value="RID51153.1"/>
    <property type="molecule type" value="Genomic_DNA"/>
</dbReference>
<dbReference type="Pfam" id="PF00646">
    <property type="entry name" value="F-box"/>
    <property type="match status" value="1"/>
</dbReference>
<protein>
    <submittedName>
        <fullName evidence="3">Uncharacterized protein</fullName>
    </submittedName>
</protein>
<dbReference type="InterPro" id="IPR036047">
    <property type="entry name" value="F-box-like_dom_sf"/>
</dbReference>
<evidence type="ECO:0000259" key="1">
    <source>
        <dbReference type="Pfam" id="PF00646"/>
    </source>
</evidence>
<reference evidence="3 4" key="1">
    <citation type="submission" date="2018-06" db="EMBL/GenBank/DDBJ databases">
        <title>WGS assembly of Brassica rapa FPsc.</title>
        <authorList>
            <person name="Bowman J."/>
            <person name="Kohchi T."/>
            <person name="Yamato K."/>
            <person name="Jenkins J."/>
            <person name="Shu S."/>
            <person name="Ishizaki K."/>
            <person name="Yamaoka S."/>
            <person name="Nishihama R."/>
            <person name="Nakamura Y."/>
            <person name="Berger F."/>
            <person name="Adam C."/>
            <person name="Aki S."/>
            <person name="Althoff F."/>
            <person name="Araki T."/>
            <person name="Arteaga-Vazquez M."/>
            <person name="Balasubrmanian S."/>
            <person name="Bauer D."/>
            <person name="Boehm C."/>
            <person name="Briginshaw L."/>
            <person name="Caballero-Perez J."/>
            <person name="Catarino B."/>
            <person name="Chen F."/>
            <person name="Chiyoda S."/>
            <person name="Chovatia M."/>
            <person name="Davies K."/>
            <person name="Delmans M."/>
            <person name="Demura T."/>
            <person name="Dierschke T."/>
            <person name="Dolan L."/>
            <person name="Dorantes-Acosta A."/>
            <person name="Eklund D."/>
            <person name="Florent S."/>
            <person name="Flores-Sandoval E."/>
            <person name="Fujiyama A."/>
            <person name="Fukuzawa H."/>
            <person name="Galik B."/>
            <person name="Grimanelli D."/>
            <person name="Grimwood J."/>
            <person name="Grossniklaus U."/>
            <person name="Hamada T."/>
            <person name="Haseloff J."/>
            <person name="Hetherington A."/>
            <person name="Higo A."/>
            <person name="Hirakawa Y."/>
            <person name="Hundley H."/>
            <person name="Ikeda Y."/>
            <person name="Inoue K."/>
            <person name="Inoue S."/>
            <person name="Ishida S."/>
            <person name="Jia Q."/>
            <person name="Kakita M."/>
            <person name="Kanazawa T."/>
            <person name="Kawai Y."/>
            <person name="Kawashima T."/>
            <person name="Kennedy M."/>
            <person name="Kinose K."/>
            <person name="Kinoshita T."/>
            <person name="Kohara Y."/>
            <person name="Koide E."/>
            <person name="Komatsu K."/>
            <person name="Kopischke S."/>
            <person name="Kubo M."/>
            <person name="Kyozuka J."/>
            <person name="Lagercrantz U."/>
            <person name="Lin S."/>
            <person name="Lindquist E."/>
            <person name="Lipzen A."/>
            <person name="Lu C."/>
            <person name="Luna E."/>
            <person name="Martienssen R."/>
            <person name="Minamino N."/>
            <person name="Mizutani M."/>
            <person name="Mizutani M."/>
            <person name="Mochizuki N."/>
            <person name="Monte I."/>
            <person name="Mosher R."/>
            <person name="Nagasaki H."/>
            <person name="Nakagami H."/>
            <person name="Naramoto S."/>
            <person name="Nishitani K."/>
            <person name="Ohtani M."/>
            <person name="Okamoto T."/>
            <person name="Okumura M."/>
            <person name="Phillips J."/>
            <person name="Pollak B."/>
            <person name="Reinders A."/>
            <person name="Roevekamp M."/>
            <person name="Sano R."/>
            <person name="Sawa S."/>
            <person name="Schmid M."/>
            <person name="Shirakawa M."/>
            <person name="Solano R."/>
            <person name="Spunde A."/>
            <person name="Suetsugu N."/>
            <person name="Sugano S."/>
            <person name="Sugiyama A."/>
            <person name="Sun R."/>
            <person name="Suzuki Y."/>
            <person name="Takenaka M."/>
            <person name="Takezawa D."/>
            <person name="Tomogane H."/>
            <person name="Tsuzuki M."/>
            <person name="Ueda T."/>
            <person name="Umeda M."/>
            <person name="Ward J."/>
            <person name="Watanabe Y."/>
            <person name="Yazaki K."/>
            <person name="Yokoyama R."/>
            <person name="Yoshitake Y."/>
            <person name="Yotsui I."/>
            <person name="Zachgo S."/>
            <person name="Schmutz J."/>
        </authorList>
    </citation>
    <scope>NUCLEOTIDE SEQUENCE [LARGE SCALE GENOMIC DNA]</scope>
    <source>
        <strain evidence="4">cv. B-3</strain>
    </source>
</reference>
<sequence>MEISRKKLTNGSVQIFKRLPLKSLIRSLCVAKQWASIIRGRSFMKLFLNESLTRPKSVVFVFRKRYDGLSYSEVSLKIAHELVPSSSDAASSLATYHVTVHTLQRTKISPSVHGLICYGPPSELIVYNPCTRRSATLPKVNAGRRAINHYLGYDPINNDYKVLCIIRGMPKLSNRRGLAEEILVLTLGSSTHQDSWMMMNIQDNIIPHHSPLSEELCINGVFYYRAFTGIKLNASAIMSFDVRSEKLALIKGPCTFPTFSKLTRYEEKLAVIFYKKKISGIIALWSLQDPSKEEWSKKTFVLPAAVTAKHFHRFQTTATDTGEIIDTPIHEHASQTSFVFFDLKNDSVRNFNIEGITDEYMFCQSDFVSAGQVENLMFL</sequence>
<dbReference type="PANTHER" id="PTHR31111:SF132">
    <property type="entry name" value="F-BOX ASSOCIATED UBIQUITINATION EFFECTOR FAMILY PROTEIN-RELATED"/>
    <property type="match status" value="1"/>
</dbReference>
<gene>
    <name evidence="3" type="ORF">BRARA_H01839</name>
</gene>
<evidence type="ECO:0000313" key="4">
    <source>
        <dbReference type="Proteomes" id="UP000264353"/>
    </source>
</evidence>
<evidence type="ECO:0000259" key="2">
    <source>
        <dbReference type="Pfam" id="PF08268"/>
    </source>
</evidence>
<accession>A0A397YMF8</accession>